<evidence type="ECO:0000256" key="1">
    <source>
        <dbReference type="ARBA" id="ARBA00023015"/>
    </source>
</evidence>
<dbReference type="PANTHER" id="PTHR30146">
    <property type="entry name" value="LACI-RELATED TRANSCRIPTIONAL REPRESSOR"/>
    <property type="match status" value="1"/>
</dbReference>
<comment type="caution">
    <text evidence="5">The sequence shown here is derived from an EMBL/GenBank/DDBJ whole genome shotgun (WGS) entry which is preliminary data.</text>
</comment>
<dbReference type="InterPro" id="IPR028082">
    <property type="entry name" value="Peripla_BP_I"/>
</dbReference>
<dbReference type="PROSITE" id="PS00894">
    <property type="entry name" value="HTH_DEOR_1"/>
    <property type="match status" value="1"/>
</dbReference>
<evidence type="ECO:0000313" key="5">
    <source>
        <dbReference type="EMBL" id="MEU8138526.1"/>
    </source>
</evidence>
<dbReference type="CDD" id="cd06267">
    <property type="entry name" value="PBP1_LacI_sugar_binding-like"/>
    <property type="match status" value="1"/>
</dbReference>
<dbReference type="SMART" id="SM00420">
    <property type="entry name" value="HTH_DEOR"/>
    <property type="match status" value="1"/>
</dbReference>
<dbReference type="SUPFAM" id="SSF53822">
    <property type="entry name" value="Periplasmic binding protein-like I"/>
    <property type="match status" value="1"/>
</dbReference>
<evidence type="ECO:0000259" key="4">
    <source>
        <dbReference type="PROSITE" id="PS51000"/>
    </source>
</evidence>
<gene>
    <name evidence="5" type="ORF">AB0C36_34145</name>
</gene>
<dbReference type="Gene3D" id="3.40.50.2300">
    <property type="match status" value="2"/>
</dbReference>
<keyword evidence="6" id="KW-1185">Reference proteome</keyword>
<keyword evidence="2" id="KW-0238">DNA-binding</keyword>
<dbReference type="EMBL" id="JBEZFP010000127">
    <property type="protein sequence ID" value="MEU8138526.1"/>
    <property type="molecule type" value="Genomic_DNA"/>
</dbReference>
<proteinExistence type="predicted"/>
<dbReference type="InterPro" id="IPR001034">
    <property type="entry name" value="DeoR_HTH"/>
</dbReference>
<organism evidence="5 6">
    <name type="scientific">Streptodolium elevatio</name>
    <dbReference type="NCBI Taxonomy" id="3157996"/>
    <lineage>
        <taxon>Bacteria</taxon>
        <taxon>Bacillati</taxon>
        <taxon>Actinomycetota</taxon>
        <taxon>Actinomycetes</taxon>
        <taxon>Kitasatosporales</taxon>
        <taxon>Streptomycetaceae</taxon>
        <taxon>Streptodolium</taxon>
    </lineage>
</organism>
<dbReference type="PROSITE" id="PS51000">
    <property type="entry name" value="HTH_DEOR_2"/>
    <property type="match status" value="1"/>
</dbReference>
<dbReference type="Proteomes" id="UP001551482">
    <property type="component" value="Unassembled WGS sequence"/>
</dbReference>
<evidence type="ECO:0000256" key="3">
    <source>
        <dbReference type="ARBA" id="ARBA00023163"/>
    </source>
</evidence>
<dbReference type="PRINTS" id="PR00037">
    <property type="entry name" value="HTHLACR"/>
</dbReference>
<dbReference type="Pfam" id="PF13377">
    <property type="entry name" value="Peripla_BP_3"/>
    <property type="match status" value="1"/>
</dbReference>
<dbReference type="Pfam" id="PF08220">
    <property type="entry name" value="HTH_DeoR"/>
    <property type="match status" value="1"/>
</dbReference>
<dbReference type="InterPro" id="IPR018356">
    <property type="entry name" value="Tscrpt_reg_HTH_DeoR_CS"/>
</dbReference>
<keyword evidence="1" id="KW-0805">Transcription regulation</keyword>
<keyword evidence="3" id="KW-0804">Transcription</keyword>
<feature type="domain" description="HTH deoR-type" evidence="4">
    <location>
        <begin position="4"/>
        <end position="59"/>
    </location>
</feature>
<dbReference type="InterPro" id="IPR036388">
    <property type="entry name" value="WH-like_DNA-bd_sf"/>
</dbReference>
<dbReference type="RefSeq" id="WP_358362043.1">
    <property type="nucleotide sequence ID" value="NZ_JBEZFP010000127.1"/>
</dbReference>
<dbReference type="SUPFAM" id="SSF46785">
    <property type="entry name" value="Winged helix' DNA-binding domain"/>
    <property type="match status" value="1"/>
</dbReference>
<dbReference type="PANTHER" id="PTHR30146:SF155">
    <property type="entry name" value="ALANINE RACEMASE"/>
    <property type="match status" value="1"/>
</dbReference>
<dbReference type="InterPro" id="IPR036390">
    <property type="entry name" value="WH_DNA-bd_sf"/>
</dbReference>
<evidence type="ECO:0000256" key="2">
    <source>
        <dbReference type="ARBA" id="ARBA00023125"/>
    </source>
</evidence>
<reference evidence="5 6" key="1">
    <citation type="submission" date="2024-06" db="EMBL/GenBank/DDBJ databases">
        <title>The Natural Products Discovery Center: Release of the First 8490 Sequenced Strains for Exploring Actinobacteria Biosynthetic Diversity.</title>
        <authorList>
            <person name="Kalkreuter E."/>
            <person name="Kautsar S.A."/>
            <person name="Yang D."/>
            <person name="Bader C.D."/>
            <person name="Teijaro C.N."/>
            <person name="Fluegel L."/>
            <person name="Davis C.M."/>
            <person name="Simpson J.R."/>
            <person name="Lauterbach L."/>
            <person name="Steele A.D."/>
            <person name="Gui C."/>
            <person name="Meng S."/>
            <person name="Li G."/>
            <person name="Viehrig K."/>
            <person name="Ye F."/>
            <person name="Su P."/>
            <person name="Kiefer A.F."/>
            <person name="Nichols A."/>
            <person name="Cepeda A.J."/>
            <person name="Yan W."/>
            <person name="Fan B."/>
            <person name="Jiang Y."/>
            <person name="Adhikari A."/>
            <person name="Zheng C.-J."/>
            <person name="Schuster L."/>
            <person name="Cowan T.M."/>
            <person name="Smanski M.J."/>
            <person name="Chevrette M.G."/>
            <person name="De Carvalho L.P.S."/>
            <person name="Shen B."/>
        </authorList>
    </citation>
    <scope>NUCLEOTIDE SEQUENCE [LARGE SCALE GENOMIC DNA]</scope>
    <source>
        <strain evidence="5 6">NPDC048946</strain>
    </source>
</reference>
<dbReference type="Gene3D" id="1.10.10.10">
    <property type="entry name" value="Winged helix-like DNA-binding domain superfamily/Winged helix DNA-binding domain"/>
    <property type="match status" value="1"/>
</dbReference>
<evidence type="ECO:0000313" key="6">
    <source>
        <dbReference type="Proteomes" id="UP001551482"/>
    </source>
</evidence>
<dbReference type="InterPro" id="IPR046335">
    <property type="entry name" value="LacI/GalR-like_sensor"/>
</dbReference>
<sequence>MRLARERHEFILRELQLKGSVRVADLVTALDSSEATLRRDIRELADAGLLTRVHGGAVAAPAEPPGTAAPIPVGIVVPSTTFYYPGVIRGAEKAATAHGVRLVLGVSHYRPDEERERVAQLLALGVRGLLLAAAQGSSAAAELGAWLDTLNVPVVLMERTVGYAHTTRDVDYVRTDHAQGTLLALRHFAALGHRKVALALDPATPTEFWLRRGYAEAVEQLGLDADAPDVPVPDGAKDPDGLRSALERLLRECRETGATAAFVHSDNQATRLVEAAIAEGLRVPEDLAVIAYDDEIAALGPVPLTAVSPPKYDVGEQAVRAMARRLAPHPGTAVTPHNLTLLPRLTIRESCGKRLIG</sequence>
<accession>A0ABV3DS07</accession>
<protein>
    <submittedName>
        <fullName evidence="5">Substrate-binding domain-containing protein</fullName>
    </submittedName>
</protein>
<name>A0ABV3DS07_9ACTN</name>